<organism evidence="3">
    <name type="scientific">hydrothermal vent metagenome</name>
    <dbReference type="NCBI Taxonomy" id="652676"/>
    <lineage>
        <taxon>unclassified sequences</taxon>
        <taxon>metagenomes</taxon>
        <taxon>ecological metagenomes</taxon>
    </lineage>
</organism>
<keyword evidence="1" id="KW-1133">Transmembrane helix</keyword>
<dbReference type="EMBL" id="UOGK01000059">
    <property type="protein sequence ID" value="VAX36431.1"/>
    <property type="molecule type" value="Genomic_DNA"/>
</dbReference>
<sequence>MLLGVILALSLADLMLTLIYVMEIGLIEENPLARLVLKAGGPGGLVAAKLASVGFAIGVLFWTRTRGIAEVAAIFGAVVMIWVTARWVGYIEASAHLTATIEELEHHSQGAWMMLAEIETD</sequence>
<gene>
    <name evidence="3" type="ORF">MNBD_PLANCTO03-2299</name>
</gene>
<protein>
    <recommendedName>
        <fullName evidence="2">DUF5658 domain-containing protein</fullName>
    </recommendedName>
</protein>
<feature type="domain" description="DUF5658" evidence="2">
    <location>
        <begin position="5"/>
        <end position="84"/>
    </location>
</feature>
<name>A0A3B1DC74_9ZZZZ</name>
<dbReference type="InterPro" id="IPR043717">
    <property type="entry name" value="DUF5658"/>
</dbReference>
<reference evidence="3" key="1">
    <citation type="submission" date="2018-06" db="EMBL/GenBank/DDBJ databases">
        <authorList>
            <person name="Zhirakovskaya E."/>
        </authorList>
    </citation>
    <scope>NUCLEOTIDE SEQUENCE</scope>
</reference>
<proteinExistence type="predicted"/>
<dbReference type="Pfam" id="PF18902">
    <property type="entry name" value="DUF5658"/>
    <property type="match status" value="1"/>
</dbReference>
<feature type="transmembrane region" description="Helical" evidence="1">
    <location>
        <begin position="68"/>
        <end position="88"/>
    </location>
</feature>
<feature type="transmembrane region" description="Helical" evidence="1">
    <location>
        <begin position="6"/>
        <end position="27"/>
    </location>
</feature>
<keyword evidence="1" id="KW-0472">Membrane</keyword>
<evidence type="ECO:0000259" key="2">
    <source>
        <dbReference type="Pfam" id="PF18902"/>
    </source>
</evidence>
<keyword evidence="1" id="KW-0812">Transmembrane</keyword>
<evidence type="ECO:0000313" key="3">
    <source>
        <dbReference type="EMBL" id="VAX36431.1"/>
    </source>
</evidence>
<evidence type="ECO:0000256" key="1">
    <source>
        <dbReference type="SAM" id="Phobius"/>
    </source>
</evidence>
<accession>A0A3B1DC74</accession>
<feature type="transmembrane region" description="Helical" evidence="1">
    <location>
        <begin position="39"/>
        <end position="62"/>
    </location>
</feature>
<dbReference type="AlphaFoldDB" id="A0A3B1DC74"/>